<comment type="caution">
    <text evidence="1">The sequence shown here is derived from an EMBL/GenBank/DDBJ whole genome shotgun (WGS) entry which is preliminary data.</text>
</comment>
<reference evidence="1" key="1">
    <citation type="submission" date="2020-06" db="EMBL/GenBank/DDBJ databases">
        <authorList>
            <person name="Li T."/>
            <person name="Hu X."/>
            <person name="Zhang T."/>
            <person name="Song X."/>
            <person name="Zhang H."/>
            <person name="Dai N."/>
            <person name="Sheng W."/>
            <person name="Hou X."/>
            <person name="Wei L."/>
        </authorList>
    </citation>
    <scope>NUCLEOTIDE SEQUENCE</scope>
    <source>
        <strain evidence="1">G02</strain>
        <tissue evidence="1">Leaf</tissue>
    </source>
</reference>
<sequence length="198" mass="21699">MGFPSPSLVLEKRSRHTFYPIQHSVGDLAAAHDVGHNGLEGCLIITTWPVCGSLLDDQLCVFLQILSLRPTKIALLDLPTTTGSPRYFSCLSTIGTPSIPASSFRQCCGVFLLKTTIDFPTLITSPDASSKHRKITEHSLSTSCGRLIENECIISEKQVQNTPTVDSPLILLFRSSSFTRLLKSSTQNKKEYEETGSP</sequence>
<organism evidence="1">
    <name type="scientific">Sesamum radiatum</name>
    <name type="common">Black benniseed</name>
    <dbReference type="NCBI Taxonomy" id="300843"/>
    <lineage>
        <taxon>Eukaryota</taxon>
        <taxon>Viridiplantae</taxon>
        <taxon>Streptophyta</taxon>
        <taxon>Embryophyta</taxon>
        <taxon>Tracheophyta</taxon>
        <taxon>Spermatophyta</taxon>
        <taxon>Magnoliopsida</taxon>
        <taxon>eudicotyledons</taxon>
        <taxon>Gunneridae</taxon>
        <taxon>Pentapetalae</taxon>
        <taxon>asterids</taxon>
        <taxon>lamiids</taxon>
        <taxon>Lamiales</taxon>
        <taxon>Pedaliaceae</taxon>
        <taxon>Sesamum</taxon>
    </lineage>
</organism>
<dbReference type="EMBL" id="JACGWJ010000029">
    <property type="protein sequence ID" value="KAL0303647.1"/>
    <property type="molecule type" value="Genomic_DNA"/>
</dbReference>
<protein>
    <submittedName>
        <fullName evidence="1">Uncharacterized protein</fullName>
    </submittedName>
</protein>
<dbReference type="AlphaFoldDB" id="A0AAW2K9Y5"/>
<gene>
    <name evidence="1" type="ORF">Sradi_6232800</name>
</gene>
<accession>A0AAW2K9Y5</accession>
<reference evidence="1" key="2">
    <citation type="journal article" date="2024" name="Plant">
        <title>Genomic evolution and insights into agronomic trait innovations of Sesamum species.</title>
        <authorList>
            <person name="Miao H."/>
            <person name="Wang L."/>
            <person name="Qu L."/>
            <person name="Liu H."/>
            <person name="Sun Y."/>
            <person name="Le M."/>
            <person name="Wang Q."/>
            <person name="Wei S."/>
            <person name="Zheng Y."/>
            <person name="Lin W."/>
            <person name="Duan Y."/>
            <person name="Cao H."/>
            <person name="Xiong S."/>
            <person name="Wang X."/>
            <person name="Wei L."/>
            <person name="Li C."/>
            <person name="Ma Q."/>
            <person name="Ju M."/>
            <person name="Zhao R."/>
            <person name="Li G."/>
            <person name="Mu C."/>
            <person name="Tian Q."/>
            <person name="Mei H."/>
            <person name="Zhang T."/>
            <person name="Gao T."/>
            <person name="Zhang H."/>
        </authorList>
    </citation>
    <scope>NUCLEOTIDE SEQUENCE</scope>
    <source>
        <strain evidence="1">G02</strain>
    </source>
</reference>
<evidence type="ECO:0000313" key="1">
    <source>
        <dbReference type="EMBL" id="KAL0303647.1"/>
    </source>
</evidence>
<proteinExistence type="predicted"/>
<name>A0AAW2K9Y5_SESRA</name>